<proteinExistence type="predicted"/>
<gene>
    <name evidence="2" type="ORF">AVEN_266354_1</name>
</gene>
<sequence length="105" mass="11806">MQTGLGADQGSDLNLGLMEECSGNNNKENKRSKKANEKVSQEVWIIMTFTLNTTMLSLHTYNGLACLSMCVQSCTPLRVQWSCCTEHSKRDPHSVFRCFLLGWSD</sequence>
<reference evidence="2 3" key="1">
    <citation type="journal article" date="2019" name="Sci. Rep.">
        <title>Orb-weaving spider Araneus ventricosus genome elucidates the spidroin gene catalogue.</title>
        <authorList>
            <person name="Kono N."/>
            <person name="Nakamura H."/>
            <person name="Ohtoshi R."/>
            <person name="Moran D.A.P."/>
            <person name="Shinohara A."/>
            <person name="Yoshida Y."/>
            <person name="Fujiwara M."/>
            <person name="Mori M."/>
            <person name="Tomita M."/>
            <person name="Arakawa K."/>
        </authorList>
    </citation>
    <scope>NUCLEOTIDE SEQUENCE [LARGE SCALE GENOMIC DNA]</scope>
</reference>
<dbReference type="AlphaFoldDB" id="A0A4Y2CQI3"/>
<evidence type="ECO:0000313" key="2">
    <source>
        <dbReference type="EMBL" id="GBM06399.1"/>
    </source>
</evidence>
<evidence type="ECO:0000313" key="3">
    <source>
        <dbReference type="Proteomes" id="UP000499080"/>
    </source>
</evidence>
<evidence type="ECO:0000256" key="1">
    <source>
        <dbReference type="SAM" id="MobiDB-lite"/>
    </source>
</evidence>
<protein>
    <submittedName>
        <fullName evidence="2">Uncharacterized protein</fullName>
    </submittedName>
</protein>
<comment type="caution">
    <text evidence="2">The sequence shown here is derived from an EMBL/GenBank/DDBJ whole genome shotgun (WGS) entry which is preliminary data.</text>
</comment>
<feature type="region of interest" description="Disordered" evidence="1">
    <location>
        <begin position="1"/>
        <end position="36"/>
    </location>
</feature>
<dbReference type="Proteomes" id="UP000499080">
    <property type="component" value="Unassembled WGS sequence"/>
</dbReference>
<accession>A0A4Y2CQI3</accession>
<organism evidence="2 3">
    <name type="scientific">Araneus ventricosus</name>
    <name type="common">Orbweaver spider</name>
    <name type="synonym">Epeira ventricosa</name>
    <dbReference type="NCBI Taxonomy" id="182803"/>
    <lineage>
        <taxon>Eukaryota</taxon>
        <taxon>Metazoa</taxon>
        <taxon>Ecdysozoa</taxon>
        <taxon>Arthropoda</taxon>
        <taxon>Chelicerata</taxon>
        <taxon>Arachnida</taxon>
        <taxon>Araneae</taxon>
        <taxon>Araneomorphae</taxon>
        <taxon>Entelegynae</taxon>
        <taxon>Araneoidea</taxon>
        <taxon>Araneidae</taxon>
        <taxon>Araneus</taxon>
    </lineage>
</organism>
<keyword evidence="3" id="KW-1185">Reference proteome</keyword>
<dbReference type="EMBL" id="BGPR01000228">
    <property type="protein sequence ID" value="GBM06399.1"/>
    <property type="molecule type" value="Genomic_DNA"/>
</dbReference>
<name>A0A4Y2CQI3_ARAVE</name>